<dbReference type="Proteomes" id="UP000308600">
    <property type="component" value="Unassembled WGS sequence"/>
</dbReference>
<evidence type="ECO:0000313" key="1">
    <source>
        <dbReference type="EMBL" id="TFK74077.1"/>
    </source>
</evidence>
<dbReference type="EMBL" id="ML208271">
    <property type="protein sequence ID" value="TFK74077.1"/>
    <property type="molecule type" value="Genomic_DNA"/>
</dbReference>
<accession>A0ACD3BAQ5</accession>
<name>A0ACD3BAQ5_9AGAR</name>
<keyword evidence="2" id="KW-1185">Reference proteome</keyword>
<proteinExistence type="predicted"/>
<gene>
    <name evidence="1" type="ORF">BDN72DRAFT_834086</name>
</gene>
<reference evidence="1 2" key="1">
    <citation type="journal article" date="2019" name="Nat. Ecol. Evol.">
        <title>Megaphylogeny resolves global patterns of mushroom evolution.</title>
        <authorList>
            <person name="Varga T."/>
            <person name="Krizsan K."/>
            <person name="Foldi C."/>
            <person name="Dima B."/>
            <person name="Sanchez-Garcia M."/>
            <person name="Sanchez-Ramirez S."/>
            <person name="Szollosi G.J."/>
            <person name="Szarkandi J.G."/>
            <person name="Papp V."/>
            <person name="Albert L."/>
            <person name="Andreopoulos W."/>
            <person name="Angelini C."/>
            <person name="Antonin V."/>
            <person name="Barry K.W."/>
            <person name="Bougher N.L."/>
            <person name="Buchanan P."/>
            <person name="Buyck B."/>
            <person name="Bense V."/>
            <person name="Catcheside P."/>
            <person name="Chovatia M."/>
            <person name="Cooper J."/>
            <person name="Damon W."/>
            <person name="Desjardin D."/>
            <person name="Finy P."/>
            <person name="Geml J."/>
            <person name="Haridas S."/>
            <person name="Hughes K."/>
            <person name="Justo A."/>
            <person name="Karasinski D."/>
            <person name="Kautmanova I."/>
            <person name="Kiss B."/>
            <person name="Kocsube S."/>
            <person name="Kotiranta H."/>
            <person name="LaButti K.M."/>
            <person name="Lechner B.E."/>
            <person name="Liimatainen K."/>
            <person name="Lipzen A."/>
            <person name="Lukacs Z."/>
            <person name="Mihaltcheva S."/>
            <person name="Morgado L.N."/>
            <person name="Niskanen T."/>
            <person name="Noordeloos M.E."/>
            <person name="Ohm R.A."/>
            <person name="Ortiz-Santana B."/>
            <person name="Ovrebo C."/>
            <person name="Racz N."/>
            <person name="Riley R."/>
            <person name="Savchenko A."/>
            <person name="Shiryaev A."/>
            <person name="Soop K."/>
            <person name="Spirin V."/>
            <person name="Szebenyi C."/>
            <person name="Tomsovsky M."/>
            <person name="Tulloss R.E."/>
            <person name="Uehling J."/>
            <person name="Grigoriev I.V."/>
            <person name="Vagvolgyi C."/>
            <person name="Papp T."/>
            <person name="Martin F.M."/>
            <person name="Miettinen O."/>
            <person name="Hibbett D.S."/>
            <person name="Nagy L.G."/>
        </authorList>
    </citation>
    <scope>NUCLEOTIDE SEQUENCE [LARGE SCALE GENOMIC DNA]</scope>
    <source>
        <strain evidence="1 2">NL-1719</strain>
    </source>
</reference>
<organism evidence="1 2">
    <name type="scientific">Pluteus cervinus</name>
    <dbReference type="NCBI Taxonomy" id="181527"/>
    <lineage>
        <taxon>Eukaryota</taxon>
        <taxon>Fungi</taxon>
        <taxon>Dikarya</taxon>
        <taxon>Basidiomycota</taxon>
        <taxon>Agaricomycotina</taxon>
        <taxon>Agaricomycetes</taxon>
        <taxon>Agaricomycetidae</taxon>
        <taxon>Agaricales</taxon>
        <taxon>Pluteineae</taxon>
        <taxon>Pluteaceae</taxon>
        <taxon>Pluteus</taxon>
    </lineage>
</organism>
<protein>
    <submittedName>
        <fullName evidence="1">Pali-domain-containing protein</fullName>
    </submittedName>
</protein>
<sequence length="188" mass="20219">MVATPPLPGVFLCFAAFVLLLFASLSGWSRISFLDVGSGSTVTHYGAFGPAGSSPHIGYRFLPAGANSNPNSDVIYNLTKTLILHPIACVLSFLAFIFGAFGVCCMHRFFVLFMAMLSGLAALITLLAFVLDMVMFGITRGVFRRAGVSANYGNANWLTLGALFALLFGFCASALGLFGRYRKRRDAY</sequence>
<evidence type="ECO:0000313" key="2">
    <source>
        <dbReference type="Proteomes" id="UP000308600"/>
    </source>
</evidence>